<dbReference type="OrthoDB" id="9816539at2"/>
<evidence type="ECO:0000313" key="2">
    <source>
        <dbReference type="Proteomes" id="UP000182248"/>
    </source>
</evidence>
<keyword evidence="2" id="KW-1185">Reference proteome</keyword>
<dbReference type="SUPFAM" id="SSF160631">
    <property type="entry name" value="SMI1/KNR4-like"/>
    <property type="match status" value="1"/>
</dbReference>
<evidence type="ECO:0000313" key="1">
    <source>
        <dbReference type="EMBL" id="SFW36243.1"/>
    </source>
</evidence>
<organism evidence="1 2">
    <name type="scientific">Sinomicrobium oceani</name>
    <dbReference type="NCBI Taxonomy" id="1150368"/>
    <lineage>
        <taxon>Bacteria</taxon>
        <taxon>Pseudomonadati</taxon>
        <taxon>Bacteroidota</taxon>
        <taxon>Flavobacteriia</taxon>
        <taxon>Flavobacteriales</taxon>
        <taxon>Flavobacteriaceae</taxon>
        <taxon>Sinomicrobium</taxon>
    </lineage>
</organism>
<dbReference type="Proteomes" id="UP000182248">
    <property type="component" value="Unassembled WGS sequence"/>
</dbReference>
<name>A0A1K1NLT3_9FLAO</name>
<gene>
    <name evidence="1" type="ORF">SAMN02927921_01314</name>
</gene>
<accession>A0A1K1NLT3</accession>
<protein>
    <recommendedName>
        <fullName evidence="3">SMI1 / KNR4 family (SUKH-1)</fullName>
    </recommendedName>
</protein>
<dbReference type="EMBL" id="FPJE01000006">
    <property type="protein sequence ID" value="SFW36243.1"/>
    <property type="molecule type" value="Genomic_DNA"/>
</dbReference>
<dbReference type="AlphaFoldDB" id="A0A1K1NLT3"/>
<dbReference type="InterPro" id="IPR037883">
    <property type="entry name" value="Knr4/Smi1-like_sf"/>
</dbReference>
<evidence type="ECO:0008006" key="3">
    <source>
        <dbReference type="Google" id="ProtNLM"/>
    </source>
</evidence>
<sequence length="188" mass="21347">MNTFEKIKSGIPKTVSIPAGLEKLCHWTDTHGYPISGCFELSADDGETITSWMGFDKVSDRFGVFGNGPDGSLYAFWINDNADQKIVHLGSEGEELYILAEDFTDFLRLLAIGYDEIGFSDMDMTLEEWNDILDVEKDYGANPEFREWVISEFEVSIPERGHEIADMNDRSFAEWIENQLEKYTSAAD</sequence>
<reference evidence="1 2" key="1">
    <citation type="submission" date="2016-11" db="EMBL/GenBank/DDBJ databases">
        <authorList>
            <person name="Jaros S."/>
            <person name="Januszkiewicz K."/>
            <person name="Wedrychowicz H."/>
        </authorList>
    </citation>
    <scope>NUCLEOTIDE SEQUENCE [LARGE SCALE GENOMIC DNA]</scope>
    <source>
        <strain evidence="1 2">CGMCC 1.12145</strain>
    </source>
</reference>
<proteinExistence type="predicted"/>
<dbReference type="RefSeq" id="WP_072316563.1">
    <property type="nucleotide sequence ID" value="NZ_FPJE01000006.1"/>
</dbReference>